<comment type="caution">
    <text evidence="1">The sequence shown here is derived from an EMBL/GenBank/DDBJ whole genome shotgun (WGS) entry which is preliminary data.</text>
</comment>
<dbReference type="AlphaFoldDB" id="X0YCC3"/>
<feature type="non-terminal residue" evidence="1">
    <location>
        <position position="235"/>
    </location>
</feature>
<accession>X0YCC3</accession>
<dbReference type="EMBL" id="BARS01051540">
    <property type="protein sequence ID" value="GAG46383.1"/>
    <property type="molecule type" value="Genomic_DNA"/>
</dbReference>
<proteinExistence type="predicted"/>
<organism evidence="1">
    <name type="scientific">marine sediment metagenome</name>
    <dbReference type="NCBI Taxonomy" id="412755"/>
    <lineage>
        <taxon>unclassified sequences</taxon>
        <taxon>metagenomes</taxon>
        <taxon>ecological metagenomes</taxon>
    </lineage>
</organism>
<evidence type="ECO:0000313" key="1">
    <source>
        <dbReference type="EMBL" id="GAG46383.1"/>
    </source>
</evidence>
<name>X0YCC3_9ZZZZ</name>
<reference evidence="1" key="1">
    <citation type="journal article" date="2014" name="Front. Microbiol.">
        <title>High frequency of phylogenetically diverse reductive dehalogenase-homologous genes in deep subseafloor sedimentary metagenomes.</title>
        <authorList>
            <person name="Kawai M."/>
            <person name="Futagami T."/>
            <person name="Toyoda A."/>
            <person name="Takaki Y."/>
            <person name="Nishi S."/>
            <person name="Hori S."/>
            <person name="Arai W."/>
            <person name="Tsubouchi T."/>
            <person name="Morono Y."/>
            <person name="Uchiyama I."/>
            <person name="Ito T."/>
            <person name="Fujiyama A."/>
            <person name="Inagaki F."/>
            <person name="Takami H."/>
        </authorList>
    </citation>
    <scope>NUCLEOTIDE SEQUENCE</scope>
    <source>
        <strain evidence="1">Expedition CK06-06</strain>
    </source>
</reference>
<protein>
    <submittedName>
        <fullName evidence="1">Uncharacterized protein</fullName>
    </submittedName>
</protein>
<feature type="non-terminal residue" evidence="1">
    <location>
        <position position="1"/>
    </location>
</feature>
<sequence length="235" mass="26408">GTWPPRANPNVMQVGGIAGYGGIQNDHDISRTRCFTTDPAVGRATRVTLSPAVGWRNLPAMGSEPLEVRFEVEVLPSVEIGTYYGLGGRATSERRIHTYYGLIYQSEAGSSGYERLLISASRDGSQAVATLSPGEWSDWICDTFVVGDEIRSGAFKFKLLQLSPDGQQIKLYMSQNHPFPLREYTLHEELAEALSDQVGPIFEDTIQFYRLWGWIDDRTQLEIYEQHTDWLKRSA</sequence>
<gene>
    <name evidence="1" type="ORF">S01H1_76751</name>
</gene>